<evidence type="ECO:0000256" key="9">
    <source>
        <dbReference type="ARBA" id="ARBA00034078"/>
    </source>
</evidence>
<evidence type="ECO:0000256" key="5">
    <source>
        <dbReference type="ARBA" id="ARBA00023004"/>
    </source>
</evidence>
<name>A0ABY6QAD3_9GAMM</name>
<evidence type="ECO:0000256" key="2">
    <source>
        <dbReference type="ARBA" id="ARBA00019898"/>
    </source>
</evidence>
<comment type="similarity">
    <text evidence="1">Belongs to the complex I 24 kDa subunit family.</text>
</comment>
<dbReference type="InterPro" id="IPR002023">
    <property type="entry name" value="NuoE-like"/>
</dbReference>
<evidence type="ECO:0000256" key="3">
    <source>
        <dbReference type="ARBA" id="ARBA00022714"/>
    </source>
</evidence>
<evidence type="ECO:0000256" key="1">
    <source>
        <dbReference type="ARBA" id="ARBA00010643"/>
    </source>
</evidence>
<dbReference type="CDD" id="cd03081">
    <property type="entry name" value="TRX_Fd_NuoE_FDH_gamma"/>
    <property type="match status" value="1"/>
</dbReference>
<keyword evidence="3" id="KW-0001">2Fe-2S</keyword>
<evidence type="ECO:0000256" key="8">
    <source>
        <dbReference type="ARBA" id="ARBA00032788"/>
    </source>
</evidence>
<evidence type="ECO:0000256" key="7">
    <source>
        <dbReference type="ARBA" id="ARBA00031580"/>
    </source>
</evidence>
<reference evidence="10 11" key="1">
    <citation type="submission" date="2019-02" db="EMBL/GenBank/DDBJ databases">
        <title>Halieaceae_genomes.</title>
        <authorList>
            <person name="Li S.-H."/>
        </authorList>
    </citation>
    <scope>NUCLEOTIDE SEQUENCE [LARGE SCALE GENOMIC DNA]</scope>
    <source>
        <strain evidence="10 11">JH123</strain>
    </source>
</reference>
<accession>A0ABY6QAD3</accession>
<dbReference type="SUPFAM" id="SSF52833">
    <property type="entry name" value="Thioredoxin-like"/>
    <property type="match status" value="1"/>
</dbReference>
<keyword evidence="11" id="KW-1185">Reference proteome</keyword>
<evidence type="ECO:0000256" key="6">
    <source>
        <dbReference type="ARBA" id="ARBA00023014"/>
    </source>
</evidence>
<proteinExistence type="inferred from homology"/>
<dbReference type="Gene3D" id="1.10.10.1590">
    <property type="entry name" value="NADH-quinone oxidoreductase subunit E"/>
    <property type="match status" value="1"/>
</dbReference>
<protein>
    <recommendedName>
        <fullName evidence="2">NADH-quinone oxidoreductase subunit E</fullName>
    </recommendedName>
    <alternativeName>
        <fullName evidence="7">NADH dehydrogenase I subunit E</fullName>
    </alternativeName>
    <alternativeName>
        <fullName evidence="8">NDH-1 subunit E</fullName>
    </alternativeName>
</protein>
<dbReference type="Pfam" id="PF01257">
    <property type="entry name" value="2Fe-2S_thioredx"/>
    <property type="match status" value="1"/>
</dbReference>
<dbReference type="PANTHER" id="PTHR43342:SF1">
    <property type="entry name" value="BIFURCATING [FEFE] HYDROGENASE GAMMA SUBUNIT"/>
    <property type="match status" value="1"/>
</dbReference>
<dbReference type="EMBL" id="CP036501">
    <property type="protein sequence ID" value="UZP75626.1"/>
    <property type="molecule type" value="Genomic_DNA"/>
</dbReference>
<dbReference type="Proteomes" id="UP001317963">
    <property type="component" value="Chromosome"/>
</dbReference>
<keyword evidence="5" id="KW-0408">Iron</keyword>
<evidence type="ECO:0000313" key="10">
    <source>
        <dbReference type="EMBL" id="UZP75626.1"/>
    </source>
</evidence>
<gene>
    <name evidence="10" type="ORF">E0F26_10185</name>
</gene>
<organism evidence="10 11">
    <name type="scientific">Candidatus Paraluminiphilus aquimaris</name>
    <dbReference type="NCBI Taxonomy" id="2518994"/>
    <lineage>
        <taxon>Bacteria</taxon>
        <taxon>Pseudomonadati</taxon>
        <taxon>Pseudomonadota</taxon>
        <taxon>Gammaproteobacteria</taxon>
        <taxon>Cellvibrionales</taxon>
        <taxon>Halieaceae</taxon>
        <taxon>Candidatus Paraluminiphilus</taxon>
    </lineage>
</organism>
<keyword evidence="4" id="KW-0479">Metal-binding</keyword>
<evidence type="ECO:0000256" key="4">
    <source>
        <dbReference type="ARBA" id="ARBA00022723"/>
    </source>
</evidence>
<comment type="cofactor">
    <cofactor evidence="9">
        <name>[2Fe-2S] cluster</name>
        <dbReference type="ChEBI" id="CHEBI:190135"/>
    </cofactor>
</comment>
<dbReference type="InterPro" id="IPR036249">
    <property type="entry name" value="Thioredoxin-like_sf"/>
</dbReference>
<keyword evidence="6" id="KW-0411">Iron-sulfur</keyword>
<evidence type="ECO:0000313" key="11">
    <source>
        <dbReference type="Proteomes" id="UP001317963"/>
    </source>
</evidence>
<dbReference type="Gene3D" id="3.40.30.10">
    <property type="entry name" value="Glutaredoxin"/>
    <property type="match status" value="1"/>
</dbReference>
<dbReference type="PANTHER" id="PTHR43342">
    <property type="entry name" value="NADH-QUINONE OXIDOREDUCTASE, E SUBUNIT"/>
    <property type="match status" value="1"/>
</dbReference>
<dbReference type="InterPro" id="IPR041921">
    <property type="entry name" value="NuoE_N"/>
</dbReference>
<dbReference type="InterPro" id="IPR028431">
    <property type="entry name" value="NADP_DH_HndA-like"/>
</dbReference>
<dbReference type="PIRSF" id="PIRSF000216">
    <property type="entry name" value="NADH_DH_24kDa"/>
    <property type="match status" value="1"/>
</dbReference>
<sequence length="151" mass="15854">MNDVVLDIALKHAGEMGGLLPCLHEVQERLGYIPAQAHGQLAEAFSLSAAEVHGVISFYHDFRDAPASKLAVQICCAEACQAVGSRELESHAPQTLGVDFGETHASGAYRLERVYCLGNCACGPSVRVGDVVHGRVNLAELSGLVAQGADA</sequence>